<dbReference type="InterPro" id="IPR036259">
    <property type="entry name" value="MFS_trans_sf"/>
</dbReference>
<evidence type="ECO:0000313" key="8">
    <source>
        <dbReference type="EMBL" id="KAI9631747.1"/>
    </source>
</evidence>
<dbReference type="GO" id="GO:0022857">
    <property type="term" value="F:transmembrane transporter activity"/>
    <property type="evidence" value="ECO:0007669"/>
    <property type="project" value="InterPro"/>
</dbReference>
<proteinExistence type="predicted"/>
<evidence type="ECO:0000256" key="5">
    <source>
        <dbReference type="ARBA" id="ARBA00023136"/>
    </source>
</evidence>
<dbReference type="SUPFAM" id="SSF103473">
    <property type="entry name" value="MFS general substrate transporter"/>
    <property type="match status" value="1"/>
</dbReference>
<gene>
    <name evidence="8" type="ORF">MKK02DRAFT_41375</name>
</gene>
<dbReference type="PANTHER" id="PTHR43791">
    <property type="entry name" value="PERMEASE-RELATED"/>
    <property type="match status" value="1"/>
</dbReference>
<keyword evidence="4 6" id="KW-1133">Transmembrane helix</keyword>
<dbReference type="GeneID" id="77730746"/>
<dbReference type="EMBL" id="JAKWFO010000016">
    <property type="protein sequence ID" value="KAI9631747.1"/>
    <property type="molecule type" value="Genomic_DNA"/>
</dbReference>
<keyword evidence="2" id="KW-0813">Transport</keyword>
<sequence>MSTNIDNKADIAHLERGDSGNLEYNKTEHAQVQVEDAVAAEFVDPTVTISPEENLRLRKIIYKKLLPIMCIAYVTQSLDKGTLGTSSIMGWIQDVNAQGQDYALTSTMLWIGIIVGEPLVNQCIRKYPVAKVLGGSMVVWSLLVVGLAFALSIPPVLAIRFLLGFFESSFSPCLMAITVQWFTVDEQTYITTIWTAMFAVAGVTANLLGYGFYHVLGANPLRGWQIMTVVIAIISLAASAICLWGIPDTVAQARFASPSDKILFVERVRANDQGIKQKVFKKDQARESWTDPLTWSLCIMIFLQTLVVGGFNTFNSILINGAFGFDVKTSLLVSIPLSIFQVCLYFLAAFLGNRYKNTIYVMIGYTCTNIIGTVVLLTVAPTESTRIGLLIAFYVMQCFQSCHPSMYVMLSRNVAGQTKKSIVYAAFFVAWAVGNAIGPQIFQAAWKPRYYNSLYIHLGIYGLFIANLVWMRVMLTRRNAKREKDLLDQGLENNHSKAFDDMTDLQNQDFRYSV</sequence>
<feature type="transmembrane region" description="Helical" evidence="6">
    <location>
        <begin position="224"/>
        <end position="246"/>
    </location>
</feature>
<name>A0AA38H107_9TREE</name>
<evidence type="ECO:0000256" key="4">
    <source>
        <dbReference type="ARBA" id="ARBA00022989"/>
    </source>
</evidence>
<feature type="transmembrane region" description="Helical" evidence="6">
    <location>
        <begin position="157"/>
        <end position="177"/>
    </location>
</feature>
<comment type="caution">
    <text evidence="8">The sequence shown here is derived from an EMBL/GenBank/DDBJ whole genome shotgun (WGS) entry which is preliminary data.</text>
</comment>
<feature type="transmembrane region" description="Helical" evidence="6">
    <location>
        <begin position="454"/>
        <end position="475"/>
    </location>
</feature>
<dbReference type="PANTHER" id="PTHR43791:SF63">
    <property type="entry name" value="HIGH AFFINITY CYSTEINE TRANSPORTER"/>
    <property type="match status" value="1"/>
</dbReference>
<feature type="transmembrane region" description="Helical" evidence="6">
    <location>
        <begin position="387"/>
        <end position="410"/>
    </location>
</feature>
<feature type="transmembrane region" description="Helical" evidence="6">
    <location>
        <begin position="359"/>
        <end position="381"/>
    </location>
</feature>
<organism evidence="8 9">
    <name type="scientific">Dioszegia hungarica</name>
    <dbReference type="NCBI Taxonomy" id="4972"/>
    <lineage>
        <taxon>Eukaryota</taxon>
        <taxon>Fungi</taxon>
        <taxon>Dikarya</taxon>
        <taxon>Basidiomycota</taxon>
        <taxon>Agaricomycotina</taxon>
        <taxon>Tremellomycetes</taxon>
        <taxon>Tremellales</taxon>
        <taxon>Bulleribasidiaceae</taxon>
        <taxon>Dioszegia</taxon>
    </lineage>
</organism>
<feature type="domain" description="Major facilitator superfamily (MFS) profile" evidence="7">
    <location>
        <begin position="65"/>
        <end position="477"/>
    </location>
</feature>
<accession>A0AA38H107</accession>
<evidence type="ECO:0000256" key="2">
    <source>
        <dbReference type="ARBA" id="ARBA00022448"/>
    </source>
</evidence>
<dbReference type="PROSITE" id="PS50850">
    <property type="entry name" value="MFS"/>
    <property type="match status" value="1"/>
</dbReference>
<feature type="transmembrane region" description="Helical" evidence="6">
    <location>
        <begin position="331"/>
        <end position="352"/>
    </location>
</feature>
<feature type="transmembrane region" description="Helical" evidence="6">
    <location>
        <begin position="422"/>
        <end position="442"/>
    </location>
</feature>
<dbReference type="GO" id="GO:0016020">
    <property type="term" value="C:membrane"/>
    <property type="evidence" value="ECO:0007669"/>
    <property type="project" value="UniProtKB-SubCell"/>
</dbReference>
<feature type="transmembrane region" description="Helical" evidence="6">
    <location>
        <begin position="189"/>
        <end position="212"/>
    </location>
</feature>
<dbReference type="InterPro" id="IPR011701">
    <property type="entry name" value="MFS"/>
</dbReference>
<evidence type="ECO:0000256" key="6">
    <source>
        <dbReference type="SAM" id="Phobius"/>
    </source>
</evidence>
<reference evidence="8" key="1">
    <citation type="journal article" date="2022" name="G3 (Bethesda)">
        <title>High quality genome of the basidiomycete yeast Dioszegia hungarica PDD-24b-2 isolated from cloud water.</title>
        <authorList>
            <person name="Jarrige D."/>
            <person name="Haridas S."/>
            <person name="Bleykasten-Grosshans C."/>
            <person name="Joly M."/>
            <person name="Nadalig T."/>
            <person name="Sancelme M."/>
            <person name="Vuilleumier S."/>
            <person name="Grigoriev I.V."/>
            <person name="Amato P."/>
            <person name="Bringel F."/>
        </authorList>
    </citation>
    <scope>NUCLEOTIDE SEQUENCE</scope>
    <source>
        <strain evidence="8">PDD-24b-2</strain>
    </source>
</reference>
<dbReference type="Pfam" id="PF07690">
    <property type="entry name" value="MFS_1"/>
    <property type="match status" value="1"/>
</dbReference>
<feature type="transmembrane region" description="Helical" evidence="6">
    <location>
        <begin position="292"/>
        <end position="311"/>
    </location>
</feature>
<dbReference type="InterPro" id="IPR020846">
    <property type="entry name" value="MFS_dom"/>
</dbReference>
<evidence type="ECO:0000313" key="9">
    <source>
        <dbReference type="Proteomes" id="UP001164286"/>
    </source>
</evidence>
<keyword evidence="5 6" id="KW-0472">Membrane</keyword>
<dbReference type="Gene3D" id="1.20.1250.20">
    <property type="entry name" value="MFS general substrate transporter like domains"/>
    <property type="match status" value="2"/>
</dbReference>
<evidence type="ECO:0000256" key="3">
    <source>
        <dbReference type="ARBA" id="ARBA00022692"/>
    </source>
</evidence>
<protein>
    <submittedName>
        <fullName evidence="8">Major facilitator superfamily domain-containing protein</fullName>
    </submittedName>
</protein>
<keyword evidence="3 6" id="KW-0812">Transmembrane</keyword>
<feature type="transmembrane region" description="Helical" evidence="6">
    <location>
        <begin position="132"/>
        <end position="151"/>
    </location>
</feature>
<evidence type="ECO:0000256" key="1">
    <source>
        <dbReference type="ARBA" id="ARBA00004141"/>
    </source>
</evidence>
<comment type="subcellular location">
    <subcellularLocation>
        <location evidence="1">Membrane</location>
        <topology evidence="1">Multi-pass membrane protein</topology>
    </subcellularLocation>
</comment>
<keyword evidence="9" id="KW-1185">Reference proteome</keyword>
<dbReference type="AlphaFoldDB" id="A0AA38H107"/>
<dbReference type="Proteomes" id="UP001164286">
    <property type="component" value="Unassembled WGS sequence"/>
</dbReference>
<evidence type="ECO:0000259" key="7">
    <source>
        <dbReference type="PROSITE" id="PS50850"/>
    </source>
</evidence>
<dbReference type="RefSeq" id="XP_052941524.1">
    <property type="nucleotide sequence ID" value="XM_053091541.1"/>
</dbReference>